<dbReference type="AlphaFoldDB" id="X0UFL7"/>
<accession>X0UFL7</accession>
<sequence>MEQKNVTLNQTQVVKLASILTQLKEIQGIAATYCQSIADANDIPEFVNTELDIEKNTLTFYLKETET</sequence>
<gene>
    <name evidence="1" type="ORF">S01H1_30975</name>
</gene>
<comment type="caution">
    <text evidence="1">The sequence shown here is derived from an EMBL/GenBank/DDBJ whole genome shotgun (WGS) entry which is preliminary data.</text>
</comment>
<proteinExistence type="predicted"/>
<protein>
    <submittedName>
        <fullName evidence="1">Uncharacterized protein</fullName>
    </submittedName>
</protein>
<organism evidence="1">
    <name type="scientific">marine sediment metagenome</name>
    <dbReference type="NCBI Taxonomy" id="412755"/>
    <lineage>
        <taxon>unclassified sequences</taxon>
        <taxon>metagenomes</taxon>
        <taxon>ecological metagenomes</taxon>
    </lineage>
</organism>
<name>X0UFL7_9ZZZZ</name>
<reference evidence="1" key="1">
    <citation type="journal article" date="2014" name="Front. Microbiol.">
        <title>High frequency of phylogenetically diverse reductive dehalogenase-homologous genes in deep subseafloor sedimentary metagenomes.</title>
        <authorList>
            <person name="Kawai M."/>
            <person name="Futagami T."/>
            <person name="Toyoda A."/>
            <person name="Takaki Y."/>
            <person name="Nishi S."/>
            <person name="Hori S."/>
            <person name="Arai W."/>
            <person name="Tsubouchi T."/>
            <person name="Morono Y."/>
            <person name="Uchiyama I."/>
            <person name="Ito T."/>
            <person name="Fujiyama A."/>
            <person name="Inagaki F."/>
            <person name="Takami H."/>
        </authorList>
    </citation>
    <scope>NUCLEOTIDE SEQUENCE</scope>
    <source>
        <strain evidence="1">Expedition CK06-06</strain>
    </source>
</reference>
<dbReference type="EMBL" id="BARS01019093">
    <property type="protein sequence ID" value="GAF87310.1"/>
    <property type="molecule type" value="Genomic_DNA"/>
</dbReference>
<evidence type="ECO:0000313" key="1">
    <source>
        <dbReference type="EMBL" id="GAF87310.1"/>
    </source>
</evidence>